<reference evidence="10" key="1">
    <citation type="submission" date="2021-01" db="EMBL/GenBank/DDBJ databases">
        <title>Whole genome shotgun sequence of Virgisporangium aurantiacum NBRC 16421.</title>
        <authorList>
            <person name="Komaki H."/>
            <person name="Tamura T."/>
        </authorList>
    </citation>
    <scope>NUCLEOTIDE SEQUENCE</scope>
    <source>
        <strain evidence="10">NBRC 16421</strain>
    </source>
</reference>
<dbReference type="GO" id="GO:0055085">
    <property type="term" value="P:transmembrane transport"/>
    <property type="evidence" value="ECO:0007669"/>
    <property type="project" value="InterPro"/>
</dbReference>
<dbReference type="InterPro" id="IPR035906">
    <property type="entry name" value="MetI-like_sf"/>
</dbReference>
<evidence type="ECO:0000256" key="2">
    <source>
        <dbReference type="ARBA" id="ARBA00022448"/>
    </source>
</evidence>
<feature type="transmembrane region" description="Helical" evidence="7">
    <location>
        <begin position="135"/>
        <end position="155"/>
    </location>
</feature>
<evidence type="ECO:0000313" key="11">
    <source>
        <dbReference type="Proteomes" id="UP000612585"/>
    </source>
</evidence>
<evidence type="ECO:0000256" key="6">
    <source>
        <dbReference type="ARBA" id="ARBA00023136"/>
    </source>
</evidence>
<feature type="region of interest" description="Disordered" evidence="8">
    <location>
        <begin position="1"/>
        <end position="31"/>
    </location>
</feature>
<keyword evidence="4 7" id="KW-0812">Transmembrane</keyword>
<dbReference type="Proteomes" id="UP000612585">
    <property type="component" value="Unassembled WGS sequence"/>
</dbReference>
<sequence>MSVEVPTQPGAEVERTETASDKATKAPISERERHERRLGLLLAGPAFALMMIVTLYPVLNSIWLSFNRYTLASPDDREFVGLSNYVTVLKSLLWWNDMFTTVLLTVFTVAAELVIGFIFAMVMHRAIFGRKTVRVAILIPYGIVTVVSAFAWQFAFDPTAGFVNSLLGTDKNFFGDRWSSLFVIFLAELWKTTPFISLLLLAGLATVPSVLGEAAEVDGATAWQRLWRVTIPNMKAAILVAVLFRTLDAFRIFDTVFVMTRGANDTETLSFLSYNQMINRLNIGLGSAVSVLLFICVVLIAVLFVKGFKTDIGAARGER</sequence>
<comment type="similarity">
    <text evidence="7">Belongs to the binding-protein-dependent transport system permease family.</text>
</comment>
<dbReference type="AlphaFoldDB" id="A0A8J3Z0S2"/>
<feature type="domain" description="ABC transmembrane type-1" evidence="9">
    <location>
        <begin position="98"/>
        <end position="304"/>
    </location>
</feature>
<dbReference type="CDD" id="cd06261">
    <property type="entry name" value="TM_PBP2"/>
    <property type="match status" value="1"/>
</dbReference>
<evidence type="ECO:0000256" key="4">
    <source>
        <dbReference type="ARBA" id="ARBA00022692"/>
    </source>
</evidence>
<dbReference type="Gene3D" id="1.10.3720.10">
    <property type="entry name" value="MetI-like"/>
    <property type="match status" value="1"/>
</dbReference>
<evidence type="ECO:0000256" key="5">
    <source>
        <dbReference type="ARBA" id="ARBA00022989"/>
    </source>
</evidence>
<dbReference type="GO" id="GO:0005886">
    <property type="term" value="C:plasma membrane"/>
    <property type="evidence" value="ECO:0007669"/>
    <property type="project" value="UniProtKB-SubCell"/>
</dbReference>
<keyword evidence="6 7" id="KW-0472">Membrane</keyword>
<dbReference type="RefSeq" id="WP_239151560.1">
    <property type="nucleotide sequence ID" value="NZ_BOPG01000015.1"/>
</dbReference>
<dbReference type="InterPro" id="IPR000515">
    <property type="entry name" value="MetI-like"/>
</dbReference>
<comment type="caution">
    <text evidence="10">The sequence shown here is derived from an EMBL/GenBank/DDBJ whole genome shotgun (WGS) entry which is preliminary data.</text>
</comment>
<keyword evidence="11" id="KW-1185">Reference proteome</keyword>
<dbReference type="PANTHER" id="PTHR43005:SF1">
    <property type="entry name" value="SPERMIDINE_PUTRESCINE TRANSPORT SYSTEM PERMEASE PROTEIN"/>
    <property type="match status" value="1"/>
</dbReference>
<dbReference type="PROSITE" id="PS50928">
    <property type="entry name" value="ABC_TM1"/>
    <property type="match status" value="1"/>
</dbReference>
<evidence type="ECO:0000256" key="7">
    <source>
        <dbReference type="RuleBase" id="RU363032"/>
    </source>
</evidence>
<keyword evidence="5 7" id="KW-1133">Transmembrane helix</keyword>
<dbReference type="Pfam" id="PF00528">
    <property type="entry name" value="BPD_transp_1"/>
    <property type="match status" value="1"/>
</dbReference>
<evidence type="ECO:0000256" key="3">
    <source>
        <dbReference type="ARBA" id="ARBA00022475"/>
    </source>
</evidence>
<dbReference type="SUPFAM" id="SSF161098">
    <property type="entry name" value="MetI-like"/>
    <property type="match status" value="1"/>
</dbReference>
<feature type="transmembrane region" description="Helical" evidence="7">
    <location>
        <begin position="283"/>
        <end position="305"/>
    </location>
</feature>
<feature type="transmembrane region" description="Helical" evidence="7">
    <location>
        <begin position="38"/>
        <end position="59"/>
    </location>
</feature>
<protein>
    <submittedName>
        <fullName evidence="10">Putative sugar ABC transporter, permease protein SugA</fullName>
    </submittedName>
</protein>
<evidence type="ECO:0000256" key="1">
    <source>
        <dbReference type="ARBA" id="ARBA00004651"/>
    </source>
</evidence>
<organism evidence="10 11">
    <name type="scientific">Virgisporangium aurantiacum</name>
    <dbReference type="NCBI Taxonomy" id="175570"/>
    <lineage>
        <taxon>Bacteria</taxon>
        <taxon>Bacillati</taxon>
        <taxon>Actinomycetota</taxon>
        <taxon>Actinomycetes</taxon>
        <taxon>Micromonosporales</taxon>
        <taxon>Micromonosporaceae</taxon>
        <taxon>Virgisporangium</taxon>
    </lineage>
</organism>
<feature type="transmembrane region" description="Helical" evidence="7">
    <location>
        <begin position="98"/>
        <end position="123"/>
    </location>
</feature>
<dbReference type="PANTHER" id="PTHR43005">
    <property type="entry name" value="BLR7065 PROTEIN"/>
    <property type="match status" value="1"/>
</dbReference>
<evidence type="ECO:0000259" key="9">
    <source>
        <dbReference type="PROSITE" id="PS50928"/>
    </source>
</evidence>
<proteinExistence type="inferred from homology"/>
<keyword evidence="3" id="KW-1003">Cell membrane</keyword>
<accession>A0A8J3Z0S2</accession>
<feature type="compositionally biased region" description="Basic and acidic residues" evidence="8">
    <location>
        <begin position="12"/>
        <end position="31"/>
    </location>
</feature>
<gene>
    <name evidence="10" type="ORF">Vau01_027150</name>
</gene>
<keyword evidence="2 7" id="KW-0813">Transport</keyword>
<comment type="subcellular location">
    <subcellularLocation>
        <location evidence="1 7">Cell membrane</location>
        <topology evidence="1 7">Multi-pass membrane protein</topology>
    </subcellularLocation>
</comment>
<evidence type="ECO:0000256" key="8">
    <source>
        <dbReference type="SAM" id="MobiDB-lite"/>
    </source>
</evidence>
<dbReference type="EMBL" id="BOPG01000015">
    <property type="protein sequence ID" value="GIJ55199.1"/>
    <property type="molecule type" value="Genomic_DNA"/>
</dbReference>
<name>A0A8J3Z0S2_9ACTN</name>
<evidence type="ECO:0000313" key="10">
    <source>
        <dbReference type="EMBL" id="GIJ55199.1"/>
    </source>
</evidence>